<dbReference type="AlphaFoldDB" id="A0A556MP47"/>
<organism evidence="2 3">
    <name type="scientific">Fluviicola chungangensis</name>
    <dbReference type="NCBI Taxonomy" id="2597671"/>
    <lineage>
        <taxon>Bacteria</taxon>
        <taxon>Pseudomonadati</taxon>
        <taxon>Bacteroidota</taxon>
        <taxon>Flavobacteriia</taxon>
        <taxon>Flavobacteriales</taxon>
        <taxon>Crocinitomicaceae</taxon>
        <taxon>Fluviicola</taxon>
    </lineage>
</organism>
<evidence type="ECO:0000256" key="1">
    <source>
        <dbReference type="SAM" id="MobiDB-lite"/>
    </source>
</evidence>
<proteinExistence type="predicted"/>
<reference evidence="2 3" key="1">
    <citation type="submission" date="2019-07" db="EMBL/GenBank/DDBJ databases">
        <authorList>
            <person name="Huq M.A."/>
        </authorList>
    </citation>
    <scope>NUCLEOTIDE SEQUENCE [LARGE SCALE GENOMIC DNA]</scope>
    <source>
        <strain evidence="2 3">MAH-3</strain>
    </source>
</reference>
<dbReference type="OrthoDB" id="9976034at2"/>
<sequence length="99" mass="11143">MGNFVWTYLEDKQSISLSSEEDGNEERDSDTDENNNGGSKRGINLLEEELHLAEHTQLSNFETDFKSMEKSPFSILTDKTNGSEKVPLDNPPEIGTEFS</sequence>
<gene>
    <name evidence="2" type="ORF">FO442_14640</name>
</gene>
<name>A0A556MP47_9FLAO</name>
<dbReference type="EMBL" id="VLPL01000007">
    <property type="protein sequence ID" value="TSJ41690.1"/>
    <property type="molecule type" value="Genomic_DNA"/>
</dbReference>
<feature type="region of interest" description="Disordered" evidence="1">
    <location>
        <begin position="15"/>
        <end position="42"/>
    </location>
</feature>
<keyword evidence="3" id="KW-1185">Reference proteome</keyword>
<accession>A0A556MP47</accession>
<feature type="compositionally biased region" description="Acidic residues" evidence="1">
    <location>
        <begin position="19"/>
        <end position="33"/>
    </location>
</feature>
<evidence type="ECO:0000313" key="3">
    <source>
        <dbReference type="Proteomes" id="UP000316008"/>
    </source>
</evidence>
<feature type="region of interest" description="Disordered" evidence="1">
    <location>
        <begin position="75"/>
        <end position="99"/>
    </location>
</feature>
<dbReference type="RefSeq" id="WP_144333948.1">
    <property type="nucleotide sequence ID" value="NZ_VLPL01000007.1"/>
</dbReference>
<protein>
    <submittedName>
        <fullName evidence="2">Uncharacterized protein</fullName>
    </submittedName>
</protein>
<comment type="caution">
    <text evidence="2">The sequence shown here is derived from an EMBL/GenBank/DDBJ whole genome shotgun (WGS) entry which is preliminary data.</text>
</comment>
<evidence type="ECO:0000313" key="2">
    <source>
        <dbReference type="EMBL" id="TSJ41690.1"/>
    </source>
</evidence>
<dbReference type="Proteomes" id="UP000316008">
    <property type="component" value="Unassembled WGS sequence"/>
</dbReference>